<accession>A0A7C3RUY2</accession>
<feature type="transmembrane region" description="Helical" evidence="1">
    <location>
        <begin position="57"/>
        <end position="76"/>
    </location>
</feature>
<organism evidence="3">
    <name type="scientific">Dictyoglomus thermophilum</name>
    <dbReference type="NCBI Taxonomy" id="14"/>
    <lineage>
        <taxon>Bacteria</taxon>
        <taxon>Pseudomonadati</taxon>
        <taxon>Dictyoglomota</taxon>
        <taxon>Dictyoglomia</taxon>
        <taxon>Dictyoglomales</taxon>
        <taxon>Dictyoglomaceae</taxon>
        <taxon>Dictyoglomus</taxon>
    </lineage>
</organism>
<dbReference type="InterPro" id="IPR054331">
    <property type="entry name" value="LiaF_TM"/>
</dbReference>
<protein>
    <recommendedName>
        <fullName evidence="2">LiaF transmembrane domain-containing protein</fullName>
    </recommendedName>
</protein>
<reference evidence="3" key="1">
    <citation type="journal article" date="2020" name="mSystems">
        <title>Genome- and Community-Level Interaction Insights into Carbon Utilization and Element Cycling Functions of Hydrothermarchaeota in Hydrothermal Sediment.</title>
        <authorList>
            <person name="Zhou Z."/>
            <person name="Liu Y."/>
            <person name="Xu W."/>
            <person name="Pan J."/>
            <person name="Luo Z.H."/>
            <person name="Li M."/>
        </authorList>
    </citation>
    <scope>NUCLEOTIDE SEQUENCE [LARGE SCALE GENOMIC DNA]</scope>
    <source>
        <strain evidence="3">SpSt-81</strain>
    </source>
</reference>
<keyword evidence="1" id="KW-1133">Transmembrane helix</keyword>
<feature type="transmembrane region" description="Helical" evidence="1">
    <location>
        <begin position="6"/>
        <end position="27"/>
    </location>
</feature>
<sequence>MMRRVSIFGIFLILIGVLLLLSEIGIIRFYLKDFLRFWPLIFIFWGLDLILGEKRWFGWVLVLIIIGLVILIIFFSPYSSQYFRNRGHNFYREWRYPFRENLKSISLSISVGNRNVLLRGFEKDNKGDLIYINSNTGFKINKVKDEEINGSLSLCLNFEDFDREIPFFGRIGKLDEVDIEINSNTNIDLVFNSGVGNSTLDMRNFKLNNLEVKGGVGNIKIFLPKRSCYVEVEGGVGNISVYIPKGSVLDLTTEAGIGKVTVDKNIEQGKESSKEIIHLRVKAGVGNVKIISEEKDII</sequence>
<comment type="caution">
    <text evidence="3">The sequence shown here is derived from an EMBL/GenBank/DDBJ whole genome shotgun (WGS) entry which is preliminary data.</text>
</comment>
<gene>
    <name evidence="3" type="ORF">ENW00_02845</name>
</gene>
<name>A0A7C3RUY2_DICTH</name>
<evidence type="ECO:0000256" key="1">
    <source>
        <dbReference type="SAM" id="Phobius"/>
    </source>
</evidence>
<keyword evidence="1" id="KW-0472">Membrane</keyword>
<feature type="domain" description="LiaF transmembrane" evidence="2">
    <location>
        <begin position="7"/>
        <end position="72"/>
    </location>
</feature>
<feature type="transmembrane region" description="Helical" evidence="1">
    <location>
        <begin position="34"/>
        <end position="51"/>
    </location>
</feature>
<dbReference type="AlphaFoldDB" id="A0A7C3RUY2"/>
<evidence type="ECO:0000259" key="2">
    <source>
        <dbReference type="Pfam" id="PF22570"/>
    </source>
</evidence>
<dbReference type="EMBL" id="DTIN01000009">
    <property type="protein sequence ID" value="HFX13081.1"/>
    <property type="molecule type" value="Genomic_DNA"/>
</dbReference>
<evidence type="ECO:0000313" key="3">
    <source>
        <dbReference type="EMBL" id="HFX13081.1"/>
    </source>
</evidence>
<keyword evidence="1" id="KW-0812">Transmembrane</keyword>
<dbReference type="Pfam" id="PF22570">
    <property type="entry name" value="LiaF-TM"/>
    <property type="match status" value="1"/>
</dbReference>
<proteinExistence type="predicted"/>